<dbReference type="InterPro" id="IPR036010">
    <property type="entry name" value="2Fe-2S_ferredoxin-like_sf"/>
</dbReference>
<dbReference type="SUPFAM" id="SSF54292">
    <property type="entry name" value="2Fe-2S ferredoxin-like"/>
    <property type="match status" value="1"/>
</dbReference>
<comment type="caution">
    <text evidence="3">The sequence shown here is derived from an EMBL/GenBank/DDBJ whole genome shotgun (WGS) entry which is preliminary data.</text>
</comment>
<dbReference type="OrthoDB" id="9806195at2"/>
<dbReference type="PRINTS" id="PR00410">
    <property type="entry name" value="PHEHYDRXLASE"/>
</dbReference>
<dbReference type="PROSITE" id="PS51085">
    <property type="entry name" value="2FE2S_FER_2"/>
    <property type="match status" value="1"/>
</dbReference>
<dbReference type="SUPFAM" id="SSF52343">
    <property type="entry name" value="Ferredoxin reductase-like, C-terminal NADP-linked domain"/>
    <property type="match status" value="1"/>
</dbReference>
<dbReference type="Gene3D" id="3.40.50.80">
    <property type="entry name" value="Nucleotide-binding domain of ferredoxin-NADP reductase (FNR) module"/>
    <property type="match status" value="1"/>
</dbReference>
<dbReference type="PROSITE" id="PS51384">
    <property type="entry name" value="FAD_FR"/>
    <property type="match status" value="1"/>
</dbReference>
<dbReference type="InterPro" id="IPR008333">
    <property type="entry name" value="Cbr1-like_FAD-bd_dom"/>
</dbReference>
<dbReference type="CDD" id="cd00207">
    <property type="entry name" value="fer2"/>
    <property type="match status" value="1"/>
</dbReference>
<dbReference type="InterPro" id="IPR006058">
    <property type="entry name" value="2Fe2S_fd_BS"/>
</dbReference>
<dbReference type="InterPro" id="IPR001433">
    <property type="entry name" value="OxRdtase_FAD/NAD-bd"/>
</dbReference>
<dbReference type="InterPro" id="IPR012675">
    <property type="entry name" value="Beta-grasp_dom_sf"/>
</dbReference>
<dbReference type="PANTHER" id="PTHR47354:SF5">
    <property type="entry name" value="PROTEIN RFBI"/>
    <property type="match status" value="1"/>
</dbReference>
<dbReference type="PROSITE" id="PS00197">
    <property type="entry name" value="2FE2S_FER_1"/>
    <property type="match status" value="1"/>
</dbReference>
<dbReference type="InterPro" id="IPR017938">
    <property type="entry name" value="Riboflavin_synthase-like_b-brl"/>
</dbReference>
<feature type="domain" description="FAD-binding FR-type" evidence="2">
    <location>
        <begin position="94"/>
        <end position="191"/>
    </location>
</feature>
<dbReference type="AlphaFoldDB" id="A0A4R7NWD8"/>
<sequence length="327" mass="36016">MELLIRNNGRTLSLEPGDTLLGAIRGCGISYSCEDGRCGMCRCHLVRGRVREQARPPRQLFGCRERYILACQTSLLEDTTINIPDIEEPVAHPGGRYRGRVVSVEALSDTVRELRVEIDVPFSFSPGQCAEVELSRGLSRLYSMAGTPGDTELRFHVRMHPHGRASQVIGEDLKAGDPLKIRGPYGTSYLRANHSDPILCISAGTGLAPLLSVLRGIAARQMMNPVFIYVGFMAREDVYGLEELNALLPRILSARARHVLVSAGPTERGLRRGLLTEAIEADFDHLTGFRVHGFGSPFAIDAVVQLLRRKGVAEEHLHLDAYHSVVT</sequence>
<evidence type="ECO:0000259" key="1">
    <source>
        <dbReference type="PROSITE" id="PS51085"/>
    </source>
</evidence>
<reference evidence="3 4" key="1">
    <citation type="submission" date="2019-03" db="EMBL/GenBank/DDBJ databases">
        <title>Genomic Encyclopedia of Type Strains, Phase IV (KMG-IV): sequencing the most valuable type-strain genomes for metagenomic binning, comparative biology and taxonomic classification.</title>
        <authorList>
            <person name="Goeker M."/>
        </authorList>
    </citation>
    <scope>NUCLEOTIDE SEQUENCE [LARGE SCALE GENOMIC DNA]</scope>
    <source>
        <strain evidence="3 4">DSM 26377</strain>
    </source>
</reference>
<protein>
    <submittedName>
        <fullName evidence="3">Ferredoxin-NAD(P)+ reductase (Naphthalene dioxygenase ferredoxin-specific)</fullName>
    </submittedName>
</protein>
<keyword evidence="3" id="KW-0560">Oxidoreductase</keyword>
<dbReference type="GO" id="GO:0051213">
    <property type="term" value="F:dioxygenase activity"/>
    <property type="evidence" value="ECO:0007669"/>
    <property type="project" value="UniProtKB-KW"/>
</dbReference>
<keyword evidence="3" id="KW-0223">Dioxygenase</keyword>
<organism evidence="3 4">
    <name type="scientific">Panacagrimonas perspica</name>
    <dbReference type="NCBI Taxonomy" id="381431"/>
    <lineage>
        <taxon>Bacteria</taxon>
        <taxon>Pseudomonadati</taxon>
        <taxon>Pseudomonadota</taxon>
        <taxon>Gammaproteobacteria</taxon>
        <taxon>Nevskiales</taxon>
        <taxon>Nevskiaceae</taxon>
        <taxon>Panacagrimonas</taxon>
    </lineage>
</organism>
<dbReference type="Proteomes" id="UP000295341">
    <property type="component" value="Unassembled WGS sequence"/>
</dbReference>
<dbReference type="RefSeq" id="WP_133883148.1">
    <property type="nucleotide sequence ID" value="NZ_MWIN01000008.1"/>
</dbReference>
<dbReference type="Gene3D" id="2.40.30.10">
    <property type="entry name" value="Translation factors"/>
    <property type="match status" value="1"/>
</dbReference>
<name>A0A4R7NWD8_9GAMM</name>
<dbReference type="InterPro" id="IPR050415">
    <property type="entry name" value="MRET"/>
</dbReference>
<keyword evidence="4" id="KW-1185">Reference proteome</keyword>
<feature type="domain" description="2Fe-2S ferredoxin-type" evidence="1">
    <location>
        <begin position="1"/>
        <end position="87"/>
    </location>
</feature>
<dbReference type="Pfam" id="PF00111">
    <property type="entry name" value="Fer2"/>
    <property type="match status" value="1"/>
</dbReference>
<dbReference type="Pfam" id="PF00970">
    <property type="entry name" value="FAD_binding_6"/>
    <property type="match status" value="1"/>
</dbReference>
<gene>
    <name evidence="3" type="ORF">DFR24_3972</name>
</gene>
<dbReference type="PANTHER" id="PTHR47354">
    <property type="entry name" value="NADH OXIDOREDUCTASE HCR"/>
    <property type="match status" value="1"/>
</dbReference>
<dbReference type="EMBL" id="SOBT01000011">
    <property type="protein sequence ID" value="TDU25535.1"/>
    <property type="molecule type" value="Genomic_DNA"/>
</dbReference>
<dbReference type="Gene3D" id="3.10.20.30">
    <property type="match status" value="1"/>
</dbReference>
<dbReference type="InterPro" id="IPR039261">
    <property type="entry name" value="FNR_nucleotide-bd"/>
</dbReference>
<evidence type="ECO:0000313" key="4">
    <source>
        <dbReference type="Proteomes" id="UP000295341"/>
    </source>
</evidence>
<dbReference type="GO" id="GO:0051537">
    <property type="term" value="F:2 iron, 2 sulfur cluster binding"/>
    <property type="evidence" value="ECO:0007669"/>
    <property type="project" value="InterPro"/>
</dbReference>
<evidence type="ECO:0000313" key="3">
    <source>
        <dbReference type="EMBL" id="TDU25535.1"/>
    </source>
</evidence>
<evidence type="ECO:0000259" key="2">
    <source>
        <dbReference type="PROSITE" id="PS51384"/>
    </source>
</evidence>
<dbReference type="InterPro" id="IPR017927">
    <property type="entry name" value="FAD-bd_FR_type"/>
</dbReference>
<dbReference type="SUPFAM" id="SSF63380">
    <property type="entry name" value="Riboflavin synthase domain-like"/>
    <property type="match status" value="1"/>
</dbReference>
<dbReference type="InterPro" id="IPR001041">
    <property type="entry name" value="2Fe-2S_ferredoxin-type"/>
</dbReference>
<dbReference type="Pfam" id="PF00175">
    <property type="entry name" value="NAD_binding_1"/>
    <property type="match status" value="1"/>
</dbReference>
<proteinExistence type="predicted"/>
<accession>A0A4R7NWD8</accession>